<feature type="transmembrane region" description="Helical" evidence="1">
    <location>
        <begin position="320"/>
        <end position="340"/>
    </location>
</feature>
<evidence type="ECO:0000256" key="1">
    <source>
        <dbReference type="SAM" id="Phobius"/>
    </source>
</evidence>
<feature type="domain" description="Inactive transglutaminase fused to 7 transmembrane helices" evidence="2">
    <location>
        <begin position="24"/>
        <end position="186"/>
    </location>
</feature>
<feature type="domain" description="7 transmembrane helices usually fused to an inactive transglutaminase" evidence="3">
    <location>
        <begin position="265"/>
        <end position="509"/>
    </location>
</feature>
<feature type="transmembrane region" description="Helical" evidence="1">
    <location>
        <begin position="6"/>
        <end position="24"/>
    </location>
</feature>
<gene>
    <name evidence="4" type="ORF">AMOL_1511</name>
    <name evidence="5" type="ORF">CPU12_09420</name>
</gene>
<evidence type="ECO:0000259" key="2">
    <source>
        <dbReference type="Pfam" id="PF14400"/>
    </source>
</evidence>
<evidence type="ECO:0000259" key="3">
    <source>
        <dbReference type="Pfam" id="PF14402"/>
    </source>
</evidence>
<feature type="transmembrane region" description="Helical" evidence="1">
    <location>
        <begin position="415"/>
        <end position="433"/>
    </location>
</feature>
<dbReference type="Pfam" id="PF14402">
    <property type="entry name" value="7TM_transglut"/>
    <property type="match status" value="1"/>
</dbReference>
<evidence type="ECO:0000313" key="4">
    <source>
        <dbReference type="EMBL" id="AXX92481.1"/>
    </source>
</evidence>
<dbReference type="EMBL" id="NXFY01000014">
    <property type="protein sequence ID" value="PHO17649.1"/>
    <property type="molecule type" value="Genomic_DNA"/>
</dbReference>
<evidence type="ECO:0000313" key="5">
    <source>
        <dbReference type="EMBL" id="PHO17649.1"/>
    </source>
</evidence>
<reference evidence="4 7" key="2">
    <citation type="submission" date="2018-08" db="EMBL/GenBank/DDBJ databases">
        <title>Complete genome of the Arcobacter molluscorum type strain LMG 25693.</title>
        <authorList>
            <person name="Miller W.G."/>
            <person name="Yee E."/>
            <person name="Bono J.L."/>
        </authorList>
    </citation>
    <scope>NUCLEOTIDE SEQUENCE [LARGE SCALE GENOMIC DNA]</scope>
    <source>
        <strain evidence="4 7">CECT 7696</strain>
    </source>
</reference>
<dbReference type="InterPro" id="IPR025838">
    <property type="entry name" value="Transglut_i_TM"/>
</dbReference>
<organism evidence="5 6">
    <name type="scientific">Malaciobacter molluscorum LMG 25693</name>
    <dbReference type="NCBI Taxonomy" id="870501"/>
    <lineage>
        <taxon>Bacteria</taxon>
        <taxon>Pseudomonadati</taxon>
        <taxon>Campylobacterota</taxon>
        <taxon>Epsilonproteobacteria</taxon>
        <taxon>Campylobacterales</taxon>
        <taxon>Arcobacteraceae</taxon>
        <taxon>Malaciobacter</taxon>
    </lineage>
</organism>
<protein>
    <submittedName>
        <fullName evidence="4">7TM_transglutaminase domain-containing protein</fullName>
    </submittedName>
</protein>
<dbReference type="Proteomes" id="UP000262712">
    <property type="component" value="Chromosome"/>
</dbReference>
<sequence>MKSKNQILLFSIVLILITLVLMFYKVKYLNFPLFADDTTNIWNIQAKITFEPKENESAIISLALPSKQSKLLILNEESTSADYGYSTNKLHGVKKAIWSKREVKDKKEQVLYYSIDVIKDNYYKTKIPKIKQENENVEVSKPIIQAANSLLNNIYPKSADSITFTSLLIKEFNKKEPSQAANMIQNNFMKTQKEKRDTLIKLIKRMKYKARTVGVLYLKDKQRNVNLTPMLEVYKDGKWYLYDIDKGLVGNSSNIFIWQRGTQFLLDAEGVNNSSVKFSVIKNIVPARSAALMKDTKNQSALLDFSLFTLPNASQNTFKLLLLVPLGALVVVFMRVIVGLKTSGTFMPILLSMAFIETHLVPGILMFILVVTMGLFVRSYLSHLNLLLVARISSVLIVVVAIMAFVAILSQKLGLSYATSITFFPIIILSWTIERMSILWEEEGAKEVFIQGSGSLTVSILAYFAMTNSFLSFITFNFPEVLLAVLGVIILLGRYSGYRLSELYRFKSMVD</sequence>
<feature type="transmembrane region" description="Helical" evidence="1">
    <location>
        <begin position="388"/>
        <end position="409"/>
    </location>
</feature>
<evidence type="ECO:0000313" key="7">
    <source>
        <dbReference type="Proteomes" id="UP000262712"/>
    </source>
</evidence>
<dbReference type="RefSeq" id="WP_099342862.1">
    <property type="nucleotide sequence ID" value="NZ_CP032098.1"/>
</dbReference>
<feature type="transmembrane region" description="Helical" evidence="1">
    <location>
        <begin position="360"/>
        <end position="381"/>
    </location>
</feature>
<dbReference type="EMBL" id="CP032098">
    <property type="protein sequence ID" value="AXX92481.1"/>
    <property type="molecule type" value="Genomic_DNA"/>
</dbReference>
<accession>A0A2G1DGM2</accession>
<dbReference type="Proteomes" id="UP000221222">
    <property type="component" value="Unassembled WGS sequence"/>
</dbReference>
<reference evidence="5 6" key="1">
    <citation type="submission" date="2017-09" db="EMBL/GenBank/DDBJ databases">
        <title>Arcobacter canalis sp. nov., a new species isolated from a water canal contaminated with urban sewage.</title>
        <authorList>
            <person name="Perez-Cataluna A."/>
            <person name="Salas-Masso N."/>
            <person name="Figueras M.J."/>
        </authorList>
    </citation>
    <scope>NUCLEOTIDE SEQUENCE [LARGE SCALE GENOMIC DNA]</scope>
    <source>
        <strain evidence="5 6">F98-3</strain>
    </source>
</reference>
<keyword evidence="1" id="KW-1133">Transmembrane helix</keyword>
<dbReference type="KEGG" id="amol:AMOL_1511"/>
<keyword evidence="6" id="KW-1185">Reference proteome</keyword>
<feature type="transmembrane region" description="Helical" evidence="1">
    <location>
        <begin position="454"/>
        <end position="475"/>
    </location>
</feature>
<dbReference type="InterPro" id="IPR025840">
    <property type="entry name" value="7TM_transglut"/>
</dbReference>
<proteinExistence type="predicted"/>
<dbReference type="Pfam" id="PF14400">
    <property type="entry name" value="Transglut_i_TM"/>
    <property type="match status" value="1"/>
</dbReference>
<keyword evidence="1" id="KW-0472">Membrane</keyword>
<name>A0A2G1DGM2_9BACT</name>
<feature type="transmembrane region" description="Helical" evidence="1">
    <location>
        <begin position="481"/>
        <end position="498"/>
    </location>
</feature>
<dbReference type="AlphaFoldDB" id="A0A2G1DGM2"/>
<evidence type="ECO:0000313" key="6">
    <source>
        <dbReference type="Proteomes" id="UP000221222"/>
    </source>
</evidence>
<keyword evidence="1" id="KW-0812">Transmembrane</keyword>